<proteinExistence type="predicted"/>
<gene>
    <name evidence="2" type="ORF">FCL40_17050</name>
</gene>
<dbReference type="Proteomes" id="UP000305674">
    <property type="component" value="Unassembled WGS sequence"/>
</dbReference>
<dbReference type="EMBL" id="SWCI01000017">
    <property type="protein sequence ID" value="TKB46880.1"/>
    <property type="molecule type" value="Genomic_DNA"/>
</dbReference>
<dbReference type="AlphaFoldDB" id="A0A4U1BA13"/>
<comment type="caution">
    <text evidence="2">The sequence shown here is derived from an EMBL/GenBank/DDBJ whole genome shotgun (WGS) entry which is preliminary data.</text>
</comment>
<evidence type="ECO:0000256" key="1">
    <source>
        <dbReference type="SAM" id="SignalP"/>
    </source>
</evidence>
<evidence type="ECO:0000313" key="3">
    <source>
        <dbReference type="Proteomes" id="UP000305674"/>
    </source>
</evidence>
<reference evidence="2 3" key="1">
    <citation type="submission" date="2019-04" db="EMBL/GenBank/DDBJ databases">
        <authorList>
            <person name="Hwang J.C."/>
        </authorList>
    </citation>
    <scope>NUCLEOTIDE SEQUENCE [LARGE SCALE GENOMIC DNA]</scope>
    <source>
        <strain evidence="2 3">IMCC35001</strain>
    </source>
</reference>
<dbReference type="RefSeq" id="WP_136854499.1">
    <property type="nucleotide sequence ID" value="NZ_SWCI01000017.1"/>
</dbReference>
<feature type="chain" id="PRO_5020883440" evidence="1">
    <location>
        <begin position="17"/>
        <end position="80"/>
    </location>
</feature>
<keyword evidence="1" id="KW-0732">Signal</keyword>
<protein>
    <submittedName>
        <fullName evidence="2">Uncharacterized protein</fullName>
    </submittedName>
</protein>
<accession>A0A4U1BA13</accession>
<keyword evidence="3" id="KW-1185">Reference proteome</keyword>
<organism evidence="2 3">
    <name type="scientific">Ferrimonas sediminicola</name>
    <dbReference type="NCBI Taxonomy" id="2569538"/>
    <lineage>
        <taxon>Bacteria</taxon>
        <taxon>Pseudomonadati</taxon>
        <taxon>Pseudomonadota</taxon>
        <taxon>Gammaproteobacteria</taxon>
        <taxon>Alteromonadales</taxon>
        <taxon>Ferrimonadaceae</taxon>
        <taxon>Ferrimonas</taxon>
    </lineage>
</organism>
<evidence type="ECO:0000313" key="2">
    <source>
        <dbReference type="EMBL" id="TKB46880.1"/>
    </source>
</evidence>
<feature type="signal peptide" evidence="1">
    <location>
        <begin position="1"/>
        <end position="16"/>
    </location>
</feature>
<name>A0A4U1BA13_9GAMM</name>
<dbReference type="OrthoDB" id="6402044at2"/>
<sequence length="80" mass="8783">MRYLILLALFSLPALAWFDAVPNRLDTESHQLVLDLNSGIGQSPNFVKAEYGDGIMILYYRQLDGGSLGAFGAVVENHAQ</sequence>